<reference evidence="3 4" key="1">
    <citation type="journal article" date="2015" name="Geomicrobiol. J.">
        <title>Caldisalinibacter kiritimatiensis gen. nov., sp. nov., a moderately thermohalophilic thiosulfate-reducing bacterium from a hypersaline microbial mat.</title>
        <authorList>
            <person name="Ben Hania W."/>
            <person name="Joseph M."/>
            <person name="Fiebig A."/>
            <person name="Bunk B."/>
            <person name="Klenk H.-P."/>
            <person name="Fardeau M.-L."/>
            <person name="Spring S."/>
        </authorList>
    </citation>
    <scope>NUCLEOTIDE SEQUENCE [LARGE SCALE GENOMIC DNA]</scope>
    <source>
        <strain evidence="3 4">L21-TH-D2</strain>
    </source>
</reference>
<feature type="domain" description="Nudix hydrolase" evidence="2">
    <location>
        <begin position="1"/>
        <end position="131"/>
    </location>
</feature>
<evidence type="ECO:0000313" key="4">
    <source>
        <dbReference type="Proteomes" id="UP000013378"/>
    </source>
</evidence>
<dbReference type="Gene3D" id="3.90.79.10">
    <property type="entry name" value="Nucleoside Triphosphate Pyrophosphohydrolase"/>
    <property type="match status" value="1"/>
</dbReference>
<dbReference type="GO" id="GO:0006754">
    <property type="term" value="P:ATP biosynthetic process"/>
    <property type="evidence" value="ECO:0007669"/>
    <property type="project" value="TreeGrafter"/>
</dbReference>
<protein>
    <submittedName>
        <fullName evidence="3">NUDIX hydrolase</fullName>
    </submittedName>
</protein>
<proteinExistence type="predicted"/>
<sequence length="134" mass="15554">MREEVSAGGVVVFGNAILLLKKYNGDWVLPKGKIKDNEKLEETALREVFEEGGVKAQIKKYLGKINYTFKNSRKNDEVINKTVHWYFMITRSMDCTPQKNEGFIDARFIHKDRVLDLAKYEDERKVIAKAIKEI</sequence>
<dbReference type="InterPro" id="IPR051325">
    <property type="entry name" value="Nudix_hydrolase_domain"/>
</dbReference>
<dbReference type="PROSITE" id="PS00893">
    <property type="entry name" value="NUDIX_BOX"/>
    <property type="match status" value="1"/>
</dbReference>
<organism evidence="3 4">
    <name type="scientific">Caldisalinibacter kiritimatiensis</name>
    <dbReference type="NCBI Taxonomy" id="1304284"/>
    <lineage>
        <taxon>Bacteria</taxon>
        <taxon>Bacillati</taxon>
        <taxon>Bacillota</taxon>
        <taxon>Tissierellia</taxon>
        <taxon>Tissierellales</taxon>
        <taxon>Thermohalobacteraceae</taxon>
        <taxon>Caldisalinibacter</taxon>
    </lineage>
</organism>
<dbReference type="PROSITE" id="PS51462">
    <property type="entry name" value="NUDIX"/>
    <property type="match status" value="1"/>
</dbReference>
<dbReference type="CDD" id="cd03673">
    <property type="entry name" value="NUDIX_Ap6A_hydrolase"/>
    <property type="match status" value="1"/>
</dbReference>
<dbReference type="Pfam" id="PF00293">
    <property type="entry name" value="NUDIX"/>
    <property type="match status" value="1"/>
</dbReference>
<dbReference type="InterPro" id="IPR000086">
    <property type="entry name" value="NUDIX_hydrolase_dom"/>
</dbReference>
<evidence type="ECO:0000259" key="2">
    <source>
        <dbReference type="PROSITE" id="PS51462"/>
    </source>
</evidence>
<keyword evidence="4" id="KW-1185">Reference proteome</keyword>
<dbReference type="PANTHER" id="PTHR21340">
    <property type="entry name" value="DIADENOSINE 5,5-P1,P4-TETRAPHOSPHATE PYROPHOSPHOHYDROLASE MUTT"/>
    <property type="match status" value="1"/>
</dbReference>
<evidence type="ECO:0000256" key="1">
    <source>
        <dbReference type="ARBA" id="ARBA00022801"/>
    </source>
</evidence>
<dbReference type="OrthoDB" id="9816289at2"/>
<dbReference type="STRING" id="1304284.L21TH_1099"/>
<dbReference type="eggNOG" id="COG0494">
    <property type="taxonomic scope" value="Bacteria"/>
</dbReference>
<dbReference type="InterPro" id="IPR020084">
    <property type="entry name" value="NUDIX_hydrolase_CS"/>
</dbReference>
<dbReference type="SUPFAM" id="SSF55811">
    <property type="entry name" value="Nudix"/>
    <property type="match status" value="1"/>
</dbReference>
<dbReference type="EMBL" id="ARZA01000110">
    <property type="protein sequence ID" value="EOD00861.1"/>
    <property type="molecule type" value="Genomic_DNA"/>
</dbReference>
<comment type="caution">
    <text evidence="3">The sequence shown here is derived from an EMBL/GenBank/DDBJ whole genome shotgun (WGS) entry which is preliminary data.</text>
</comment>
<dbReference type="PANTHER" id="PTHR21340:SF0">
    <property type="entry name" value="BIS(5'-NUCLEOSYL)-TETRAPHOSPHATASE [ASYMMETRICAL]"/>
    <property type="match status" value="1"/>
</dbReference>
<name>R1CQB0_9FIRM</name>
<dbReference type="RefSeq" id="WP_006311218.1">
    <property type="nucleotide sequence ID" value="NZ_ARZA01000110.1"/>
</dbReference>
<dbReference type="GO" id="GO:0004081">
    <property type="term" value="F:bis(5'-nucleosyl)-tetraphosphatase (asymmetrical) activity"/>
    <property type="evidence" value="ECO:0007669"/>
    <property type="project" value="TreeGrafter"/>
</dbReference>
<dbReference type="GO" id="GO:0006167">
    <property type="term" value="P:AMP biosynthetic process"/>
    <property type="evidence" value="ECO:0007669"/>
    <property type="project" value="TreeGrafter"/>
</dbReference>
<evidence type="ECO:0000313" key="3">
    <source>
        <dbReference type="EMBL" id="EOD00861.1"/>
    </source>
</evidence>
<dbReference type="Proteomes" id="UP000013378">
    <property type="component" value="Unassembled WGS sequence"/>
</dbReference>
<dbReference type="AlphaFoldDB" id="R1CQB0"/>
<keyword evidence="1 3" id="KW-0378">Hydrolase</keyword>
<dbReference type="InterPro" id="IPR015797">
    <property type="entry name" value="NUDIX_hydrolase-like_dom_sf"/>
</dbReference>
<accession>R1CQB0</accession>
<gene>
    <name evidence="3" type="ORF">L21TH_1099</name>
</gene>